<name>A0A6G1HLL1_9PEZI</name>
<feature type="region of interest" description="Disordered" evidence="1">
    <location>
        <begin position="82"/>
        <end position="124"/>
    </location>
</feature>
<feature type="region of interest" description="Disordered" evidence="1">
    <location>
        <begin position="1"/>
        <end position="53"/>
    </location>
</feature>
<feature type="compositionally biased region" description="Low complexity" evidence="1">
    <location>
        <begin position="29"/>
        <end position="40"/>
    </location>
</feature>
<keyword evidence="3" id="KW-1185">Reference proteome</keyword>
<evidence type="ECO:0000313" key="2">
    <source>
        <dbReference type="EMBL" id="KAF2396791.1"/>
    </source>
</evidence>
<accession>A0A6G1HLL1</accession>
<gene>
    <name evidence="2" type="ORF">EJ06DRAFT_533525</name>
</gene>
<sequence>MAPRSKTRSNAWIVTTPAPAPSVNDPSVGRSAGRAMGGSREMTPRPCQPGIHPAPALAIHRTLDATKCPHHHQLAAHMEVSPGSSYVVPSPTPHSHRAPALRAGPDASRRSEPHAPGPHLTGPLSFSDADLGLCCPAGGR</sequence>
<dbReference type="Proteomes" id="UP000799640">
    <property type="component" value="Unassembled WGS sequence"/>
</dbReference>
<dbReference type="AlphaFoldDB" id="A0A6G1HLL1"/>
<reference evidence="2" key="1">
    <citation type="journal article" date="2020" name="Stud. Mycol.">
        <title>101 Dothideomycetes genomes: a test case for predicting lifestyles and emergence of pathogens.</title>
        <authorList>
            <person name="Haridas S."/>
            <person name="Albert R."/>
            <person name="Binder M."/>
            <person name="Bloem J."/>
            <person name="Labutti K."/>
            <person name="Salamov A."/>
            <person name="Andreopoulos B."/>
            <person name="Baker S."/>
            <person name="Barry K."/>
            <person name="Bills G."/>
            <person name="Bluhm B."/>
            <person name="Cannon C."/>
            <person name="Castanera R."/>
            <person name="Culley D."/>
            <person name="Daum C."/>
            <person name="Ezra D."/>
            <person name="Gonzalez J."/>
            <person name="Henrissat B."/>
            <person name="Kuo A."/>
            <person name="Liang C."/>
            <person name="Lipzen A."/>
            <person name="Lutzoni F."/>
            <person name="Magnuson J."/>
            <person name="Mondo S."/>
            <person name="Nolan M."/>
            <person name="Ohm R."/>
            <person name="Pangilinan J."/>
            <person name="Park H.-J."/>
            <person name="Ramirez L."/>
            <person name="Alfaro M."/>
            <person name="Sun H."/>
            <person name="Tritt A."/>
            <person name="Yoshinaga Y."/>
            <person name="Zwiers L.-H."/>
            <person name="Turgeon B."/>
            <person name="Goodwin S."/>
            <person name="Spatafora J."/>
            <person name="Crous P."/>
            <person name="Grigoriev I."/>
        </authorList>
    </citation>
    <scope>NUCLEOTIDE SEQUENCE</scope>
    <source>
        <strain evidence="2">CBS 262.69</strain>
    </source>
</reference>
<evidence type="ECO:0000313" key="3">
    <source>
        <dbReference type="Proteomes" id="UP000799640"/>
    </source>
</evidence>
<protein>
    <submittedName>
        <fullName evidence="2">Uncharacterized protein</fullName>
    </submittedName>
</protein>
<organism evidence="2 3">
    <name type="scientific">Trichodelitschia bisporula</name>
    <dbReference type="NCBI Taxonomy" id="703511"/>
    <lineage>
        <taxon>Eukaryota</taxon>
        <taxon>Fungi</taxon>
        <taxon>Dikarya</taxon>
        <taxon>Ascomycota</taxon>
        <taxon>Pezizomycotina</taxon>
        <taxon>Dothideomycetes</taxon>
        <taxon>Dothideomycetes incertae sedis</taxon>
        <taxon>Phaeotrichales</taxon>
        <taxon>Phaeotrichaceae</taxon>
        <taxon>Trichodelitschia</taxon>
    </lineage>
</organism>
<evidence type="ECO:0000256" key="1">
    <source>
        <dbReference type="SAM" id="MobiDB-lite"/>
    </source>
</evidence>
<dbReference type="EMBL" id="ML996705">
    <property type="protein sequence ID" value="KAF2396791.1"/>
    <property type="molecule type" value="Genomic_DNA"/>
</dbReference>
<proteinExistence type="predicted"/>